<evidence type="ECO:0000313" key="2">
    <source>
        <dbReference type="Proteomes" id="UP000094165"/>
    </source>
</evidence>
<accession>A0A1E5D8T4</accession>
<gene>
    <name evidence="1" type="ORF">A130_10465</name>
</gene>
<dbReference type="EMBL" id="AJYW02000011">
    <property type="protein sequence ID" value="OEE80139.1"/>
    <property type="molecule type" value="Genomic_DNA"/>
</dbReference>
<comment type="caution">
    <text evidence="1">The sequence shown here is derived from an EMBL/GenBank/DDBJ whole genome shotgun (WGS) entry which is preliminary data.</text>
</comment>
<dbReference type="RefSeq" id="WP_017053591.1">
    <property type="nucleotide sequence ID" value="NZ_AJYW02000011.1"/>
</dbReference>
<keyword evidence="2" id="KW-1185">Reference proteome</keyword>
<evidence type="ECO:0000313" key="1">
    <source>
        <dbReference type="EMBL" id="OEE80139.1"/>
    </source>
</evidence>
<protein>
    <submittedName>
        <fullName evidence="1">Uncharacterized protein</fullName>
    </submittedName>
</protein>
<dbReference type="AlphaFoldDB" id="A0A1E5D8T4"/>
<name>A0A1E5D8T4_9VIBR</name>
<sequence>MRDLTPQQEAALAIFKTNLHLPHGGFHSLIIELCKEYQLPFQTVRSVLMKVQRATERRIYDEFDTVAEDDLSQENWREAIKIELIELAQDNQPVMNNLLGNEHYLKAKAAIELPISSEDERDIILEDLMLAYEKEVFKPLLAMLHTTSLYWELMLAEELHMMTEACRQKFIEYPQHVEAAKFLFDLDSKVRSQTLRA</sequence>
<proteinExistence type="predicted"/>
<reference evidence="1 2" key="1">
    <citation type="journal article" date="2012" name="Science">
        <title>Ecological populations of bacteria act as socially cohesive units of antibiotic production and resistance.</title>
        <authorList>
            <person name="Cordero O.X."/>
            <person name="Wildschutte H."/>
            <person name="Kirkup B."/>
            <person name="Proehl S."/>
            <person name="Ngo L."/>
            <person name="Hussain F."/>
            <person name="Le Roux F."/>
            <person name="Mincer T."/>
            <person name="Polz M.F."/>
        </authorList>
    </citation>
    <scope>NUCLEOTIDE SEQUENCE [LARGE SCALE GENOMIC DNA]</scope>
    <source>
        <strain evidence="1 2">FF-238</strain>
    </source>
</reference>
<organism evidence="1 2">
    <name type="scientific">Vibrio genomosp. F6 str. FF-238</name>
    <dbReference type="NCBI Taxonomy" id="1191298"/>
    <lineage>
        <taxon>Bacteria</taxon>
        <taxon>Pseudomonadati</taxon>
        <taxon>Pseudomonadota</taxon>
        <taxon>Gammaproteobacteria</taxon>
        <taxon>Vibrionales</taxon>
        <taxon>Vibrionaceae</taxon>
        <taxon>Vibrio</taxon>
    </lineage>
</organism>
<dbReference type="Proteomes" id="UP000094165">
    <property type="component" value="Unassembled WGS sequence"/>
</dbReference>